<keyword evidence="9" id="KW-1185">Reference proteome</keyword>
<feature type="region of interest" description="Disordered" evidence="6">
    <location>
        <begin position="45"/>
        <end position="73"/>
    </location>
</feature>
<dbReference type="PROSITE" id="PS51171">
    <property type="entry name" value="PREPHENATE_DEHYDR_3"/>
    <property type="match status" value="1"/>
</dbReference>
<dbReference type="GO" id="GO:0009094">
    <property type="term" value="P:L-phenylalanine biosynthetic process"/>
    <property type="evidence" value="ECO:0007669"/>
    <property type="project" value="UniProtKB-KW"/>
</dbReference>
<evidence type="ECO:0000256" key="3">
    <source>
        <dbReference type="ARBA" id="ARBA00023222"/>
    </source>
</evidence>
<dbReference type="GO" id="GO:0005737">
    <property type="term" value="C:cytoplasm"/>
    <property type="evidence" value="ECO:0007669"/>
    <property type="project" value="TreeGrafter"/>
</dbReference>
<dbReference type="Proteomes" id="UP001176517">
    <property type="component" value="Unassembled WGS sequence"/>
</dbReference>
<dbReference type="InterPro" id="IPR018528">
    <property type="entry name" value="Preph_deHydtase_CS"/>
</dbReference>
<feature type="region of interest" description="Disordered" evidence="6">
    <location>
        <begin position="182"/>
        <end position="232"/>
    </location>
</feature>
<dbReference type="Gene3D" id="3.40.190.10">
    <property type="entry name" value="Periplasmic binding protein-like II"/>
    <property type="match status" value="2"/>
</dbReference>
<dbReference type="EMBL" id="JAPDMZ010000045">
    <property type="protein sequence ID" value="KAK0553833.1"/>
    <property type="molecule type" value="Genomic_DNA"/>
</dbReference>
<evidence type="ECO:0000256" key="6">
    <source>
        <dbReference type="SAM" id="MobiDB-lite"/>
    </source>
</evidence>
<evidence type="ECO:0000256" key="5">
    <source>
        <dbReference type="ARBA" id="ARBA00029440"/>
    </source>
</evidence>
<evidence type="ECO:0000313" key="8">
    <source>
        <dbReference type="EMBL" id="KAK0553833.1"/>
    </source>
</evidence>
<dbReference type="PROSITE" id="PS00857">
    <property type="entry name" value="PREPHENATE_DEHYDR_1"/>
    <property type="match status" value="1"/>
</dbReference>
<evidence type="ECO:0000256" key="4">
    <source>
        <dbReference type="ARBA" id="ARBA00023239"/>
    </source>
</evidence>
<dbReference type="GO" id="GO:0004664">
    <property type="term" value="F:prephenate dehydratase activity"/>
    <property type="evidence" value="ECO:0007669"/>
    <property type="project" value="InterPro"/>
</dbReference>
<comment type="caution">
    <text evidence="8">The sequence shown here is derived from an EMBL/GenBank/DDBJ whole genome shotgun (WGS) entry which is preliminary data.</text>
</comment>
<evidence type="ECO:0000256" key="1">
    <source>
        <dbReference type="ARBA" id="ARBA00022605"/>
    </source>
</evidence>
<feature type="compositionally biased region" description="Basic and acidic residues" evidence="6">
    <location>
        <begin position="12"/>
        <end position="22"/>
    </location>
</feature>
<keyword evidence="1" id="KW-0028">Amino-acid biosynthesis</keyword>
<dbReference type="PANTHER" id="PTHR21022">
    <property type="entry name" value="PREPHENATE DEHYDRATASE P PROTEIN"/>
    <property type="match status" value="1"/>
</dbReference>
<feature type="region of interest" description="Disordered" evidence="6">
    <location>
        <begin position="1"/>
        <end position="25"/>
    </location>
</feature>
<dbReference type="SUPFAM" id="SSF53850">
    <property type="entry name" value="Periplasmic binding protein-like II"/>
    <property type="match status" value="2"/>
</dbReference>
<gene>
    <name evidence="8" type="ORF">OC846_002364</name>
</gene>
<sequence>MMGTMSAPSSSKQEDEGPDTKFRAFYLGPRGTYSHSVARAIFHAARPSGPPTRGVPSSSASHSDGQSSSNPAAGSIVKANQVQLVPCTTITKTLEAALQEAQHDSGATSGSNLQCAYAVLPIENSTFGPVHETLDVLRRAGISIGTTAPHSAAFGDEEKLSILGEYRLAVAHTLLAGPRTKQRLRQLSKRNIPSHDGARDSSSRTDTAANGCSANGQAGVGNGQTTTPNAADEDELDLGDLIPLNEVLSHEQALGQCADFLKAYAPQAKPISVASTALAAEKALHHDYQPSMGDDESASDHSLIAAVGSELCSEVYGLSILRRNVEDRDDNTTRFVVIRVEIAPKDGAGETRPDLNGVLRPFEGVPVYSRPTA</sequence>
<feature type="compositionally biased region" description="Polar residues" evidence="6">
    <location>
        <begin position="204"/>
        <end position="216"/>
    </location>
</feature>
<organism evidence="8 9">
    <name type="scientific">Tilletia horrida</name>
    <dbReference type="NCBI Taxonomy" id="155126"/>
    <lineage>
        <taxon>Eukaryota</taxon>
        <taxon>Fungi</taxon>
        <taxon>Dikarya</taxon>
        <taxon>Basidiomycota</taxon>
        <taxon>Ustilaginomycotina</taxon>
        <taxon>Exobasidiomycetes</taxon>
        <taxon>Tilletiales</taxon>
        <taxon>Tilletiaceae</taxon>
        <taxon>Tilletia</taxon>
    </lineage>
</organism>
<keyword evidence="4" id="KW-0456">Lyase</keyword>
<keyword evidence="2" id="KW-0057">Aromatic amino acid biosynthesis</keyword>
<dbReference type="AlphaFoldDB" id="A0AAN6GUB3"/>
<evidence type="ECO:0000256" key="2">
    <source>
        <dbReference type="ARBA" id="ARBA00023141"/>
    </source>
</evidence>
<feature type="domain" description="Prephenate dehydratase" evidence="7">
    <location>
        <begin position="23"/>
        <end position="340"/>
    </location>
</feature>
<protein>
    <recommendedName>
        <fullName evidence="7">Prephenate dehydratase domain-containing protein</fullName>
    </recommendedName>
</protein>
<dbReference type="Pfam" id="PF00800">
    <property type="entry name" value="PDT"/>
    <property type="match status" value="2"/>
</dbReference>
<name>A0AAN6GUB3_9BASI</name>
<keyword evidence="3" id="KW-0584">Phenylalanine biosynthesis</keyword>
<accession>A0AAN6GUB3</accession>
<evidence type="ECO:0000259" key="7">
    <source>
        <dbReference type="PROSITE" id="PS51171"/>
    </source>
</evidence>
<reference evidence="8" key="1">
    <citation type="journal article" date="2023" name="PhytoFront">
        <title>Draft Genome Resources of Seven Strains of Tilletia horrida, Causal Agent of Kernel Smut of Rice.</title>
        <authorList>
            <person name="Khanal S."/>
            <person name="Antony Babu S."/>
            <person name="Zhou X.G."/>
        </authorList>
    </citation>
    <scope>NUCLEOTIDE SEQUENCE</scope>
    <source>
        <strain evidence="8">TX6</strain>
    </source>
</reference>
<feature type="compositionally biased region" description="Polar residues" evidence="6">
    <location>
        <begin position="1"/>
        <end position="11"/>
    </location>
</feature>
<evidence type="ECO:0000313" key="9">
    <source>
        <dbReference type="Proteomes" id="UP001176517"/>
    </source>
</evidence>
<comment type="pathway">
    <text evidence="5">Amino-acid biosynthesis.</text>
</comment>
<dbReference type="InterPro" id="IPR001086">
    <property type="entry name" value="Preph_deHydtase"/>
</dbReference>
<proteinExistence type="predicted"/>
<feature type="compositionally biased region" description="Low complexity" evidence="6">
    <location>
        <begin position="57"/>
        <end position="69"/>
    </location>
</feature>
<dbReference type="PANTHER" id="PTHR21022:SF19">
    <property type="entry name" value="PREPHENATE DEHYDRATASE-RELATED"/>
    <property type="match status" value="1"/>
</dbReference>